<dbReference type="InterPro" id="IPR050992">
    <property type="entry name" value="CheZ_family_phosphatases"/>
</dbReference>
<dbReference type="Pfam" id="PF13690">
    <property type="entry name" value="CheX"/>
    <property type="match status" value="1"/>
</dbReference>
<keyword evidence="2" id="KW-0378">Hydrolase</keyword>
<dbReference type="EMBL" id="FWEY01000009">
    <property type="protein sequence ID" value="SLM52829.1"/>
    <property type="molecule type" value="Genomic_DNA"/>
</dbReference>
<accession>A0A1W1IIZ7</accession>
<reference evidence="5" key="1">
    <citation type="submission" date="2016-04" db="EMBL/GenBank/DDBJ databases">
        <authorList>
            <person name="Strepis N."/>
        </authorList>
    </citation>
    <scope>NUCLEOTIDE SEQUENCE [LARGE SCALE GENOMIC DNA]</scope>
</reference>
<dbReference type="Gene3D" id="3.40.1550.10">
    <property type="entry name" value="CheC-like"/>
    <property type="match status" value="1"/>
</dbReference>
<name>A0A1W1IIZ7_9LACT</name>
<feature type="domain" description="Chemotaxis phosphatase CheX-like" evidence="3">
    <location>
        <begin position="65"/>
        <end position="140"/>
    </location>
</feature>
<dbReference type="GO" id="GO:0006935">
    <property type="term" value="P:chemotaxis"/>
    <property type="evidence" value="ECO:0007669"/>
    <property type="project" value="UniProtKB-KW"/>
</dbReference>
<evidence type="ECO:0000259" key="3">
    <source>
        <dbReference type="Pfam" id="PF13690"/>
    </source>
</evidence>
<protein>
    <submittedName>
        <fullName evidence="4">Chemotaxis phosphatase chex</fullName>
    </submittedName>
</protein>
<organism evidence="4 5">
    <name type="scientific">Trichococcus pasteurii</name>
    <dbReference type="NCBI Taxonomy" id="43064"/>
    <lineage>
        <taxon>Bacteria</taxon>
        <taxon>Bacillati</taxon>
        <taxon>Bacillota</taxon>
        <taxon>Bacilli</taxon>
        <taxon>Lactobacillales</taxon>
        <taxon>Carnobacteriaceae</taxon>
        <taxon>Trichococcus</taxon>
    </lineage>
</organism>
<dbReference type="Proteomes" id="UP000195985">
    <property type="component" value="Unassembled WGS sequence"/>
</dbReference>
<dbReference type="InterPro" id="IPR028051">
    <property type="entry name" value="CheX-like_dom"/>
</dbReference>
<dbReference type="InterPro" id="IPR028976">
    <property type="entry name" value="CheC-like_sf"/>
</dbReference>
<dbReference type="STRING" id="43064.SAMN04488086_110102"/>
<sequence>MHKDYSEMQLDIITEFFSIGGGNAATSLSQLINHPVVMTVPLVETMDYSELFEGIMSDESSVNAAITMIHGELEGAFLFVIRDDEADKLVSLMMGETQGDHEMAASAFIELVNIIVNTFLNAISQVFDVTVTTGIPFMIEDMFGAIISSIYMEQGVYEENLFIIKNEFSYLGERLDASLYFIPKQGVLDELLNGITTEKEN</sequence>
<keyword evidence="1" id="KW-0145">Chemotaxis</keyword>
<gene>
    <name evidence="4" type="ORF">TPAS_2537</name>
</gene>
<proteinExistence type="predicted"/>
<dbReference type="CDD" id="cd17909">
    <property type="entry name" value="CheC_ClassI"/>
    <property type="match status" value="1"/>
</dbReference>
<dbReference type="RefSeq" id="WP_245830767.1">
    <property type="nucleotide sequence ID" value="NZ_FONM01000010.1"/>
</dbReference>
<evidence type="ECO:0000256" key="1">
    <source>
        <dbReference type="ARBA" id="ARBA00022500"/>
    </source>
</evidence>
<evidence type="ECO:0000313" key="4">
    <source>
        <dbReference type="EMBL" id="SLM52829.1"/>
    </source>
</evidence>
<evidence type="ECO:0000256" key="2">
    <source>
        <dbReference type="ARBA" id="ARBA00022801"/>
    </source>
</evidence>
<keyword evidence="5" id="KW-1185">Reference proteome</keyword>
<evidence type="ECO:0000313" key="5">
    <source>
        <dbReference type="Proteomes" id="UP000195985"/>
    </source>
</evidence>
<dbReference type="PANTHER" id="PTHR43693:SF1">
    <property type="entry name" value="PROTEIN PHOSPHATASE CHEZ"/>
    <property type="match status" value="1"/>
</dbReference>
<dbReference type="PANTHER" id="PTHR43693">
    <property type="entry name" value="PROTEIN PHOSPHATASE CHEZ"/>
    <property type="match status" value="1"/>
</dbReference>
<dbReference type="AlphaFoldDB" id="A0A1W1IIZ7"/>
<dbReference type="GO" id="GO:0016787">
    <property type="term" value="F:hydrolase activity"/>
    <property type="evidence" value="ECO:0007669"/>
    <property type="project" value="UniProtKB-KW"/>
</dbReference>
<dbReference type="SUPFAM" id="SSF103039">
    <property type="entry name" value="CheC-like"/>
    <property type="match status" value="1"/>
</dbReference>